<accession>A0A6N3CMH8</accession>
<dbReference type="GO" id="GO:0000150">
    <property type="term" value="F:DNA strand exchange activity"/>
    <property type="evidence" value="ECO:0007669"/>
    <property type="project" value="InterPro"/>
</dbReference>
<feature type="domain" description="Resolvase/invertase-type recombinase catalytic" evidence="2">
    <location>
        <begin position="2"/>
        <end position="151"/>
    </location>
</feature>
<dbReference type="SUPFAM" id="SSF53041">
    <property type="entry name" value="Resolvase-like"/>
    <property type="match status" value="1"/>
</dbReference>
<proteinExistence type="predicted"/>
<dbReference type="PANTHER" id="PTHR30461:SF23">
    <property type="entry name" value="DNA RECOMBINASE-RELATED"/>
    <property type="match status" value="1"/>
</dbReference>
<dbReference type="PROSITE" id="PS51736">
    <property type="entry name" value="RECOMBINASES_3"/>
    <property type="match status" value="1"/>
</dbReference>
<dbReference type="PROSITE" id="PS51737">
    <property type="entry name" value="RECOMBINASE_DNA_BIND"/>
    <property type="match status" value="1"/>
</dbReference>
<keyword evidence="1" id="KW-0175">Coiled coil</keyword>
<evidence type="ECO:0000313" key="4">
    <source>
        <dbReference type="EMBL" id="VYU14523.1"/>
    </source>
</evidence>
<gene>
    <name evidence="4" type="primary">hin</name>
    <name evidence="4" type="ORF">CPLFYP93_01500</name>
</gene>
<sequence>MKAAIYSRKSKFSEKGESIENQIQMCKEYASINLREKNITEFLIYEDEGFSGGNTNRPEFKRLINDAKSKKYDVLICYRLDRISRNVADFSNTLELLQGNNIDFVSIKEQFDTTTPMGRAMIYISSVFAQLERETIAERVRDNMLELAKTGRWLGGIPPLGFTSKPYKYLDENLKERSMAILEPNEDELNTVKIIFQKYLELKSLSSVQRYLLQNYIKTRNNADFTLKSISNILTNPVYTKSSEEVMNYLRSKGIDACGSPDNTHGIILYNKFKSNYTVDGELVRTQRDKCDWVAGVSKHNGIIESKEWIDAQKLIAKNSIKFETSARSTKALLTGILKCAKCSSRMRILYASKNKTTGFQRTYYACNLKKQSGSVRCDNKNFRVDELDSIVIEALKNLGKNKQKFIDNLIEKNKAKSKNKELANYKFELEKQIATKENQINNLVDKLSLDNDISDILVQKIKALKQELYELKANLSNHEEEVEQNKQEDLDISFIGMLLNQCSIIDSLNHDEKKLLINSLIKDITWNGDDGTFKINFIGSDDDTTTKKKLEGKYAHLSHLTVKTTRS</sequence>
<dbReference type="PANTHER" id="PTHR30461">
    <property type="entry name" value="DNA-INVERTASE FROM LAMBDOID PROPHAGE"/>
    <property type="match status" value="1"/>
</dbReference>
<dbReference type="Pfam" id="PF13408">
    <property type="entry name" value="Zn_ribbon_recom"/>
    <property type="match status" value="1"/>
</dbReference>
<dbReference type="SMART" id="SM00857">
    <property type="entry name" value="Resolvase"/>
    <property type="match status" value="1"/>
</dbReference>
<dbReference type="InterPro" id="IPR038109">
    <property type="entry name" value="DNA_bind_recomb_sf"/>
</dbReference>
<dbReference type="Gene3D" id="3.90.1750.20">
    <property type="entry name" value="Putative Large Serine Recombinase, Chain B, Domain 2"/>
    <property type="match status" value="1"/>
</dbReference>
<feature type="coiled-coil region" evidence="1">
    <location>
        <begin position="420"/>
        <end position="489"/>
    </location>
</feature>
<dbReference type="InterPro" id="IPR025827">
    <property type="entry name" value="Zn_ribbon_recom_dom"/>
</dbReference>
<evidence type="ECO:0000259" key="3">
    <source>
        <dbReference type="PROSITE" id="PS51737"/>
    </source>
</evidence>
<dbReference type="Gene3D" id="3.40.50.1390">
    <property type="entry name" value="Resolvase, N-terminal catalytic domain"/>
    <property type="match status" value="1"/>
</dbReference>
<dbReference type="InterPro" id="IPR011109">
    <property type="entry name" value="DNA_bind_recombinase_dom"/>
</dbReference>
<dbReference type="InterPro" id="IPR036162">
    <property type="entry name" value="Resolvase-like_N_sf"/>
</dbReference>
<protein>
    <submittedName>
        <fullName evidence="4">DNA-invertase hin</fullName>
    </submittedName>
</protein>
<dbReference type="EMBL" id="CACRTV010000041">
    <property type="protein sequence ID" value="VYU14523.1"/>
    <property type="molecule type" value="Genomic_DNA"/>
</dbReference>
<dbReference type="CDD" id="cd03768">
    <property type="entry name" value="SR_ResInv"/>
    <property type="match status" value="1"/>
</dbReference>
<organism evidence="4">
    <name type="scientific">Clostridium paraputrificum</name>
    <dbReference type="NCBI Taxonomy" id="29363"/>
    <lineage>
        <taxon>Bacteria</taxon>
        <taxon>Bacillati</taxon>
        <taxon>Bacillota</taxon>
        <taxon>Clostridia</taxon>
        <taxon>Eubacteriales</taxon>
        <taxon>Clostridiaceae</taxon>
        <taxon>Clostridium</taxon>
    </lineage>
</organism>
<evidence type="ECO:0000259" key="2">
    <source>
        <dbReference type="PROSITE" id="PS51736"/>
    </source>
</evidence>
<reference evidence="4" key="1">
    <citation type="submission" date="2019-11" db="EMBL/GenBank/DDBJ databases">
        <authorList>
            <person name="Feng L."/>
        </authorList>
    </citation>
    <scope>NUCLEOTIDE SEQUENCE</scope>
    <source>
        <strain evidence="4">CParaputrificumLFYP93</strain>
    </source>
</reference>
<dbReference type="InterPro" id="IPR050639">
    <property type="entry name" value="SSR_resolvase"/>
</dbReference>
<dbReference type="GO" id="GO:0003677">
    <property type="term" value="F:DNA binding"/>
    <property type="evidence" value="ECO:0007669"/>
    <property type="project" value="InterPro"/>
</dbReference>
<dbReference type="RefSeq" id="WP_156560857.1">
    <property type="nucleotide sequence ID" value="NZ_CACRTV010000041.1"/>
</dbReference>
<dbReference type="AlphaFoldDB" id="A0A6N3CMH8"/>
<dbReference type="Pfam" id="PF00239">
    <property type="entry name" value="Resolvase"/>
    <property type="match status" value="1"/>
</dbReference>
<feature type="domain" description="Recombinase" evidence="3">
    <location>
        <begin position="166"/>
        <end position="322"/>
    </location>
</feature>
<evidence type="ECO:0000256" key="1">
    <source>
        <dbReference type="SAM" id="Coils"/>
    </source>
</evidence>
<dbReference type="InterPro" id="IPR006119">
    <property type="entry name" value="Resolv_N"/>
</dbReference>
<name>A0A6N3CMH8_9CLOT</name>
<dbReference type="Pfam" id="PF07508">
    <property type="entry name" value="Recombinase"/>
    <property type="match status" value="1"/>
</dbReference>